<dbReference type="KEGG" id="vas:GT360_18085"/>
<reference evidence="4 5" key="1">
    <citation type="submission" date="2020-01" db="EMBL/GenBank/DDBJ databases">
        <title>Whole genome and functional gene identification of agarase of Vibrio HN897.</title>
        <authorList>
            <person name="Liu Y."/>
            <person name="Zhao Z."/>
        </authorList>
    </citation>
    <scope>NUCLEOTIDE SEQUENCE [LARGE SCALE GENOMIC DNA]</scope>
    <source>
        <strain evidence="4 5">HN897</strain>
    </source>
</reference>
<gene>
    <name evidence="4" type="ORF">GT360_18085</name>
</gene>
<dbReference type="InterPro" id="IPR008929">
    <property type="entry name" value="Chondroitin_lyas"/>
</dbReference>
<dbReference type="InterPro" id="IPR008397">
    <property type="entry name" value="Alginate_lyase_dom"/>
</dbReference>
<dbReference type="EMBL" id="CP047476">
    <property type="protein sequence ID" value="QIA65450.1"/>
    <property type="molecule type" value="Genomic_DNA"/>
</dbReference>
<dbReference type="Pfam" id="PF05426">
    <property type="entry name" value="Alginate_lyase"/>
    <property type="match status" value="1"/>
</dbReference>
<evidence type="ECO:0000313" key="4">
    <source>
        <dbReference type="EMBL" id="QIA65450.1"/>
    </source>
</evidence>
<dbReference type="GO" id="GO:0042597">
    <property type="term" value="C:periplasmic space"/>
    <property type="evidence" value="ECO:0007669"/>
    <property type="project" value="InterPro"/>
</dbReference>
<dbReference type="RefSeq" id="WP_164650350.1">
    <property type="nucleotide sequence ID" value="NZ_CP047476.1"/>
</dbReference>
<proteinExistence type="predicted"/>
<name>A0A7Z2YFT0_9VIBR</name>
<protein>
    <recommendedName>
        <fullName evidence="3">Alginate lyase domain-containing protein</fullName>
    </recommendedName>
</protein>
<accession>A0A7Z2YFT0</accession>
<organism evidence="4 5">
    <name type="scientific">Vibrio astriarenae</name>
    <dbReference type="NCBI Taxonomy" id="1481923"/>
    <lineage>
        <taxon>Bacteria</taxon>
        <taxon>Pseudomonadati</taxon>
        <taxon>Pseudomonadota</taxon>
        <taxon>Gammaproteobacteria</taxon>
        <taxon>Vibrionales</taxon>
        <taxon>Vibrionaceae</taxon>
        <taxon>Vibrio</taxon>
    </lineage>
</organism>
<keyword evidence="1" id="KW-0732">Signal</keyword>
<evidence type="ECO:0000313" key="5">
    <source>
        <dbReference type="Proteomes" id="UP000464262"/>
    </source>
</evidence>
<evidence type="ECO:0000256" key="1">
    <source>
        <dbReference type="ARBA" id="ARBA00022729"/>
    </source>
</evidence>
<dbReference type="AlphaFoldDB" id="A0A7Z2YFT0"/>
<sequence length="419" mass="48172">MNAHISFPFKKIGYALSISFCCLSATHTMANTSHETTPLIYLDESRLEISKEKIKSNDLLYKNALKGLRSQAKVELKREIDPVTNKVYIPASGDIHDYHSISPYFWPDPDKEDGLPWVYRDGQINPATRGPETDQIRFKTMLTSLNALNLAYYFTGNKKYSKKSADIVRAWIINDDTKVNPNINHGQAIPGKEDGTNFGVIEWTDIGKLVTTIQLLERDRIWTTYEKQALQQWLNEYHDWLTTSEFGMLQDTRQNNHATNYDYQVVGLQIYLNKRDEAATRVENAKFKRIAVQIASDGSQPHELERTKSVNYTVNNLWALARVADLGNRFLDIDLWSYESGEGSSLKKGYDFVVPYILGEKEWHWEQITGGGAEQQLKNLATPMFRRTELLLGEEIFYNVSDSFGFEKFDDYDILVYAP</sequence>
<dbReference type="Proteomes" id="UP000464262">
    <property type="component" value="Chromosome 2"/>
</dbReference>
<evidence type="ECO:0000256" key="2">
    <source>
        <dbReference type="ARBA" id="ARBA00023239"/>
    </source>
</evidence>
<dbReference type="Gene3D" id="1.50.10.100">
    <property type="entry name" value="Chondroitin AC/alginate lyase"/>
    <property type="match status" value="1"/>
</dbReference>
<keyword evidence="2" id="KW-0456">Lyase</keyword>
<dbReference type="SUPFAM" id="SSF48230">
    <property type="entry name" value="Chondroitin AC/alginate lyase"/>
    <property type="match status" value="1"/>
</dbReference>
<evidence type="ECO:0000259" key="3">
    <source>
        <dbReference type="Pfam" id="PF05426"/>
    </source>
</evidence>
<dbReference type="GO" id="GO:0016829">
    <property type="term" value="F:lyase activity"/>
    <property type="evidence" value="ECO:0007669"/>
    <property type="project" value="UniProtKB-KW"/>
</dbReference>
<keyword evidence="5" id="KW-1185">Reference proteome</keyword>
<feature type="domain" description="Alginate lyase" evidence="3">
    <location>
        <begin position="83"/>
        <end position="363"/>
    </location>
</feature>